<sequence length="181" mass="20598">MSIKFYLRDEQVRRNLIDYINKQPVNADFPLVVSFADPKRTLPQNSLFHALCGDLAKHRIQWAGSAWSLPSWKSILVSGHSIATGGQGKVIAGLEGELVAIRESTSSMGIKRMNSLIEYTQAFRRQPEHPTSRCPLSWRLFWEACMNNPLARVITNEIFRVPTRRQRKPVVNPSDIPTLKD</sequence>
<reference evidence="1 2" key="1">
    <citation type="submission" date="2018-06" db="EMBL/GenBank/DDBJ databases">
        <authorList>
            <consortium name="Pathogen Informatics"/>
            <person name="Doyle S."/>
        </authorList>
    </citation>
    <scope>NUCLEOTIDE SEQUENCE [LARGE SCALE GENOMIC DNA]</scope>
    <source>
        <strain evidence="1 2">NCTC10005</strain>
    </source>
</reference>
<dbReference type="InterPro" id="IPR008711">
    <property type="entry name" value="Recombinase_NinB"/>
</dbReference>
<evidence type="ECO:0000313" key="2">
    <source>
        <dbReference type="Proteomes" id="UP000255106"/>
    </source>
</evidence>
<name>A0A377LXQ1_ENTCL</name>
<dbReference type="Pfam" id="PF05772">
    <property type="entry name" value="NinB"/>
    <property type="match status" value="1"/>
</dbReference>
<dbReference type="InterPro" id="IPR036619">
    <property type="entry name" value="NinB_sf"/>
</dbReference>
<gene>
    <name evidence="1" type="ORF">NCTC10005_03689</name>
</gene>
<organism evidence="1 2">
    <name type="scientific">Enterobacter cloacae</name>
    <dbReference type="NCBI Taxonomy" id="550"/>
    <lineage>
        <taxon>Bacteria</taxon>
        <taxon>Pseudomonadati</taxon>
        <taxon>Pseudomonadota</taxon>
        <taxon>Gammaproteobacteria</taxon>
        <taxon>Enterobacterales</taxon>
        <taxon>Enterobacteriaceae</taxon>
        <taxon>Enterobacter</taxon>
        <taxon>Enterobacter cloacae complex</taxon>
    </lineage>
</organism>
<evidence type="ECO:0000313" key="1">
    <source>
        <dbReference type="EMBL" id="STQ10929.1"/>
    </source>
</evidence>
<dbReference type="SUPFAM" id="SSF103370">
    <property type="entry name" value="NinB"/>
    <property type="match status" value="1"/>
</dbReference>
<dbReference type="Proteomes" id="UP000255106">
    <property type="component" value="Unassembled WGS sequence"/>
</dbReference>
<proteinExistence type="predicted"/>
<accession>A0A377LXQ1</accession>
<protein>
    <submittedName>
        <fullName evidence="1">NinB protein</fullName>
    </submittedName>
</protein>
<dbReference type="Gene3D" id="1.10.3790.10">
    <property type="entry name" value="NinB"/>
    <property type="match status" value="1"/>
</dbReference>
<dbReference type="EMBL" id="UGJB01000004">
    <property type="protein sequence ID" value="STQ10929.1"/>
    <property type="molecule type" value="Genomic_DNA"/>
</dbReference>
<dbReference type="AlphaFoldDB" id="A0A377LXQ1"/>